<proteinExistence type="predicted"/>
<dbReference type="EMBL" id="KI630210">
    <property type="protein sequence ID" value="EYU44864.1"/>
    <property type="molecule type" value="Genomic_DNA"/>
</dbReference>
<dbReference type="STRING" id="4155.A0A022RXR8"/>
<gene>
    <name evidence="3" type="ORF">MIMGU_mgv1a011922mg</name>
</gene>
<evidence type="ECO:0000313" key="3">
    <source>
        <dbReference type="EMBL" id="EYU44864.1"/>
    </source>
</evidence>
<feature type="region of interest" description="Disordered" evidence="1">
    <location>
        <begin position="1"/>
        <end position="86"/>
    </location>
</feature>
<evidence type="ECO:0000256" key="1">
    <source>
        <dbReference type="SAM" id="MobiDB-lite"/>
    </source>
</evidence>
<evidence type="ECO:0000256" key="2">
    <source>
        <dbReference type="SAM" id="Phobius"/>
    </source>
</evidence>
<keyword evidence="2" id="KW-0472">Membrane</keyword>
<organism evidence="3 4">
    <name type="scientific">Erythranthe guttata</name>
    <name type="common">Yellow monkey flower</name>
    <name type="synonym">Mimulus guttatus</name>
    <dbReference type="NCBI Taxonomy" id="4155"/>
    <lineage>
        <taxon>Eukaryota</taxon>
        <taxon>Viridiplantae</taxon>
        <taxon>Streptophyta</taxon>
        <taxon>Embryophyta</taxon>
        <taxon>Tracheophyta</taxon>
        <taxon>Spermatophyta</taxon>
        <taxon>Magnoliopsida</taxon>
        <taxon>eudicotyledons</taxon>
        <taxon>Gunneridae</taxon>
        <taxon>Pentapetalae</taxon>
        <taxon>asterids</taxon>
        <taxon>lamiids</taxon>
        <taxon>Lamiales</taxon>
        <taxon>Phrymaceae</taxon>
        <taxon>Erythranthe</taxon>
    </lineage>
</organism>
<accession>A0A022RXR8</accession>
<feature type="compositionally biased region" description="Low complexity" evidence="1">
    <location>
        <begin position="1"/>
        <end position="19"/>
    </location>
</feature>
<dbReference type="eggNOG" id="KOG1213">
    <property type="taxonomic scope" value="Eukaryota"/>
</dbReference>
<protein>
    <submittedName>
        <fullName evidence="3">Uncharacterized protein</fullName>
    </submittedName>
</protein>
<keyword evidence="2" id="KW-1133">Transmembrane helix</keyword>
<dbReference type="Proteomes" id="UP000030748">
    <property type="component" value="Unassembled WGS sequence"/>
</dbReference>
<name>A0A022RXR8_ERYGU</name>
<reference evidence="3 4" key="1">
    <citation type="journal article" date="2013" name="Proc. Natl. Acad. Sci. U.S.A.">
        <title>Fine-scale variation in meiotic recombination in Mimulus inferred from population shotgun sequencing.</title>
        <authorList>
            <person name="Hellsten U."/>
            <person name="Wright K.M."/>
            <person name="Jenkins J."/>
            <person name="Shu S."/>
            <person name="Yuan Y."/>
            <person name="Wessler S.R."/>
            <person name="Schmutz J."/>
            <person name="Willis J.H."/>
            <person name="Rokhsar D.S."/>
        </authorList>
    </citation>
    <scope>NUCLEOTIDE SEQUENCE [LARGE SCALE GENOMIC DNA]</scope>
    <source>
        <strain evidence="4">cv. DUN x IM62</strain>
    </source>
</reference>
<keyword evidence="4" id="KW-1185">Reference proteome</keyword>
<feature type="transmembrane region" description="Helical" evidence="2">
    <location>
        <begin position="229"/>
        <end position="250"/>
    </location>
</feature>
<keyword evidence="2" id="KW-0812">Transmembrane</keyword>
<dbReference type="AlphaFoldDB" id="A0A022RXR8"/>
<evidence type="ECO:0000313" key="4">
    <source>
        <dbReference type="Proteomes" id="UP000030748"/>
    </source>
</evidence>
<sequence>MESGSVVSLSSNRSHSVPSAEIFCGTGFSLEDRLEPMVLNEDEEEQPNARPSKENISSNMHGPIQDVEFDSVANPSPQGSKLAASLETPQRSGFQMLNEDEKVQSHEETSDKEKRVDEETIEHLQAQMNCQENEPHEFTGSMDKHVSAKKMKSLEVINSESLECRRPKEFPMSVVVTPDSKLPAGLSSPEVVTVQTPATKERTKILKKRKTLFDLTTVVPNKYAIRTSLFFLFFLELLSMPVLLIFIYSYNITSNHKMAQEECYAI</sequence>